<dbReference type="AlphaFoldDB" id="A0A853F366"/>
<dbReference type="Pfam" id="PF01381">
    <property type="entry name" value="HTH_3"/>
    <property type="match status" value="1"/>
</dbReference>
<dbReference type="RefSeq" id="WP_369150550.1">
    <property type="nucleotide sequence ID" value="NZ_OZ156464.1"/>
</dbReference>
<sequence>MISIPTNREPTHPGEILLEEFLKPMHLSQVKLANALQVSYQRVNELVNKKHGVTPSSALRLAKVFNISEDFWLNLQLRFDLYHAKKKENTILESIHLTGFGYRPNLENTDNLVFENKEDYKP</sequence>
<accession>A0A853F366</accession>
<proteinExistence type="predicted"/>
<dbReference type="CDD" id="cd00093">
    <property type="entry name" value="HTH_XRE"/>
    <property type="match status" value="1"/>
</dbReference>
<organism evidence="3 4">
    <name type="scientific">Candidatus Thiodubiliella endoseptemdiera</name>
    <dbReference type="NCBI Taxonomy" id="2738886"/>
    <lineage>
        <taxon>Bacteria</taxon>
        <taxon>Pseudomonadati</taxon>
        <taxon>Pseudomonadota</taxon>
        <taxon>Gammaproteobacteria</taxon>
        <taxon>Candidatus Pseudothioglobaceae</taxon>
        <taxon>Candidatus Thiodubiliella</taxon>
    </lineage>
</organism>
<dbReference type="PROSITE" id="PS50943">
    <property type="entry name" value="HTH_CROC1"/>
    <property type="match status" value="1"/>
</dbReference>
<keyword evidence="1" id="KW-0238">DNA-binding</keyword>
<dbReference type="EMBL" id="JACCHT010000002">
    <property type="protein sequence ID" value="NYT28443.1"/>
    <property type="molecule type" value="Genomic_DNA"/>
</dbReference>
<reference evidence="3 4" key="1">
    <citation type="submission" date="2020-05" db="EMBL/GenBank/DDBJ databases">
        <title>Horizontal transmission and recombination maintain forever young bacterial symbiont genomes.</title>
        <authorList>
            <person name="Russell S.L."/>
            <person name="Pepper-Tunick E."/>
            <person name="Svedberg J."/>
            <person name="Byrne A."/>
            <person name="Ruelas Castillo J."/>
            <person name="Vollmers C."/>
            <person name="Beinart R.A."/>
            <person name="Corbett-Detig R."/>
        </authorList>
    </citation>
    <scope>NUCLEOTIDE SEQUENCE [LARGE SCALE GENOMIC DNA]</scope>
    <source>
        <strain evidence="3">455</strain>
    </source>
</reference>
<evidence type="ECO:0000259" key="2">
    <source>
        <dbReference type="PROSITE" id="PS50943"/>
    </source>
</evidence>
<comment type="caution">
    <text evidence="3">The sequence shown here is derived from an EMBL/GenBank/DDBJ whole genome shotgun (WGS) entry which is preliminary data.</text>
</comment>
<dbReference type="PANTHER" id="PTHR36924">
    <property type="entry name" value="ANTITOXIN HIGA-1"/>
    <property type="match status" value="1"/>
</dbReference>
<dbReference type="NCBIfam" id="TIGR02607">
    <property type="entry name" value="antidote_HigA"/>
    <property type="match status" value="1"/>
</dbReference>
<gene>
    <name evidence="3" type="ORF">H0A76_11615</name>
</gene>
<protein>
    <submittedName>
        <fullName evidence="3">HigA family addiction module antidote protein</fullName>
    </submittedName>
</protein>
<feature type="domain" description="HTH cro/C1-type" evidence="2">
    <location>
        <begin position="18"/>
        <end position="72"/>
    </location>
</feature>
<name>A0A853F366_9GAMM</name>
<dbReference type="GO" id="GO:0003677">
    <property type="term" value="F:DNA binding"/>
    <property type="evidence" value="ECO:0007669"/>
    <property type="project" value="UniProtKB-KW"/>
</dbReference>
<dbReference type="SUPFAM" id="SSF47413">
    <property type="entry name" value="lambda repressor-like DNA-binding domains"/>
    <property type="match status" value="1"/>
</dbReference>
<dbReference type="InterPro" id="IPR013430">
    <property type="entry name" value="Toxin_antidote_HigA"/>
</dbReference>
<evidence type="ECO:0000313" key="3">
    <source>
        <dbReference type="EMBL" id="NYT28443.1"/>
    </source>
</evidence>
<dbReference type="PANTHER" id="PTHR36924:SF1">
    <property type="entry name" value="ANTITOXIN HIGA-1"/>
    <property type="match status" value="1"/>
</dbReference>
<dbReference type="InterPro" id="IPR001387">
    <property type="entry name" value="Cro/C1-type_HTH"/>
</dbReference>
<dbReference type="SMART" id="SM00530">
    <property type="entry name" value="HTH_XRE"/>
    <property type="match status" value="1"/>
</dbReference>
<evidence type="ECO:0000256" key="1">
    <source>
        <dbReference type="ARBA" id="ARBA00023125"/>
    </source>
</evidence>
<dbReference type="InterPro" id="IPR010982">
    <property type="entry name" value="Lambda_DNA-bd_dom_sf"/>
</dbReference>
<evidence type="ECO:0000313" key="4">
    <source>
        <dbReference type="Proteomes" id="UP000568751"/>
    </source>
</evidence>
<dbReference type="Gene3D" id="1.10.260.40">
    <property type="entry name" value="lambda repressor-like DNA-binding domains"/>
    <property type="match status" value="1"/>
</dbReference>
<dbReference type="Proteomes" id="UP000568751">
    <property type="component" value="Unassembled WGS sequence"/>
</dbReference>